<dbReference type="InterPro" id="IPR008136">
    <property type="entry name" value="CinA_C"/>
</dbReference>
<dbReference type="Pfam" id="PF18146">
    <property type="entry name" value="CinA_KH"/>
    <property type="match status" value="1"/>
</dbReference>
<dbReference type="Pfam" id="PF02464">
    <property type="entry name" value="CinA"/>
    <property type="match status" value="1"/>
</dbReference>
<dbReference type="CDD" id="cd00885">
    <property type="entry name" value="cinA"/>
    <property type="match status" value="1"/>
</dbReference>
<dbReference type="InterPro" id="IPR008135">
    <property type="entry name" value="Competence-induced_CinA"/>
</dbReference>
<evidence type="ECO:0000313" key="2">
    <source>
        <dbReference type="EMBL" id="CAB4648060.1"/>
    </source>
</evidence>
<dbReference type="AlphaFoldDB" id="A0A6J6KE21"/>
<organism evidence="2">
    <name type="scientific">freshwater metagenome</name>
    <dbReference type="NCBI Taxonomy" id="449393"/>
    <lineage>
        <taxon>unclassified sequences</taxon>
        <taxon>metagenomes</taxon>
        <taxon>ecological metagenomes</taxon>
    </lineage>
</organism>
<reference evidence="2" key="1">
    <citation type="submission" date="2020-05" db="EMBL/GenBank/DDBJ databases">
        <authorList>
            <person name="Chiriac C."/>
            <person name="Salcher M."/>
            <person name="Ghai R."/>
            <person name="Kavagutti S V."/>
        </authorList>
    </citation>
    <scope>NUCLEOTIDE SEQUENCE</scope>
</reference>
<gene>
    <name evidence="2" type="ORF">UFOPK2169_00574</name>
</gene>
<dbReference type="Gene3D" id="3.40.980.10">
    <property type="entry name" value="MoaB/Mog-like domain"/>
    <property type="match status" value="1"/>
</dbReference>
<dbReference type="EMBL" id="CAEZWE010000016">
    <property type="protein sequence ID" value="CAB4648060.1"/>
    <property type="molecule type" value="Genomic_DNA"/>
</dbReference>
<dbReference type="NCBIfam" id="TIGR00200">
    <property type="entry name" value="cinA_nterm"/>
    <property type="match status" value="1"/>
</dbReference>
<dbReference type="InterPro" id="IPR036425">
    <property type="entry name" value="MoaB/Mog-like_dom_sf"/>
</dbReference>
<dbReference type="InterPro" id="IPR001453">
    <property type="entry name" value="MoaB/Mog_dom"/>
</dbReference>
<dbReference type="Gene3D" id="3.90.950.20">
    <property type="entry name" value="CinA-like"/>
    <property type="match status" value="1"/>
</dbReference>
<dbReference type="InterPro" id="IPR036653">
    <property type="entry name" value="CinA-like_C"/>
</dbReference>
<dbReference type="NCBIfam" id="NF001813">
    <property type="entry name" value="PRK00549.1"/>
    <property type="match status" value="1"/>
</dbReference>
<dbReference type="HAMAP" id="MF_00226_B">
    <property type="entry name" value="CinA_B"/>
    <property type="match status" value="1"/>
</dbReference>
<evidence type="ECO:0000259" key="1">
    <source>
        <dbReference type="SMART" id="SM00852"/>
    </source>
</evidence>
<dbReference type="Gene3D" id="3.30.70.2860">
    <property type="match status" value="1"/>
</dbReference>
<dbReference type="NCBIfam" id="TIGR00199">
    <property type="entry name" value="PncC_domain"/>
    <property type="match status" value="1"/>
</dbReference>
<dbReference type="SUPFAM" id="SSF53218">
    <property type="entry name" value="Molybdenum cofactor biosynthesis proteins"/>
    <property type="match status" value="1"/>
</dbReference>
<dbReference type="PANTHER" id="PTHR13939">
    <property type="entry name" value="NICOTINAMIDE-NUCLEOTIDE AMIDOHYDROLASE PNCC"/>
    <property type="match status" value="1"/>
</dbReference>
<proteinExistence type="inferred from homology"/>
<dbReference type="SMART" id="SM00852">
    <property type="entry name" value="MoCF_biosynth"/>
    <property type="match status" value="1"/>
</dbReference>
<name>A0A6J6KE21_9ZZZZ</name>
<accession>A0A6J6KE21</accession>
<feature type="domain" description="MoaB/Mog" evidence="1">
    <location>
        <begin position="4"/>
        <end position="171"/>
    </location>
</feature>
<dbReference type="PIRSF" id="PIRSF006728">
    <property type="entry name" value="CinA"/>
    <property type="match status" value="1"/>
</dbReference>
<protein>
    <submittedName>
        <fullName evidence="2">Unannotated protein</fullName>
    </submittedName>
</protein>
<dbReference type="InterPro" id="IPR041424">
    <property type="entry name" value="CinA_KH"/>
</dbReference>
<dbReference type="InterPro" id="IPR050101">
    <property type="entry name" value="CinA"/>
</dbReference>
<dbReference type="SUPFAM" id="SSF142433">
    <property type="entry name" value="CinA-like"/>
    <property type="match status" value="1"/>
</dbReference>
<dbReference type="PANTHER" id="PTHR13939:SF0">
    <property type="entry name" value="NMN AMIDOHYDROLASE-LIKE PROTEIN YFAY"/>
    <property type="match status" value="1"/>
</dbReference>
<sequence length="412" mass="43760">MRCNVVAVGTELLLGQIVDTNSSYIGEQLAAIGIASHLQLKVGDNLERIVDACATALQDADAIIMCGGLGPTHDDLTREAIASLMGVDLVHDDEIARVIEEMFAMRQRRMAANNLRQALVPRGASVIPQTRGTAPGLICPVGNKVIYAVPGVPHEMHDMLARAILPDLLQRSGASAVIASRVLRTWGESESALNERLDDVISELDAVGNPTLAFLASGWEGIKVRLTAKSDTSETAHQLLDTWEQRVRGEINDIVFGVDADTMESVVLDLLRTHGWTLGVAESVTGGLIGGRITNVAGSSEVFRGGVISYASDIKFDVLGVEHGPVVSERAAMQMAQGARRVTGADVGLAVTGVAGPDEQDGQRVGTLCIGVALPDGTSHATTSVLPGLRDQMRQFSVITALDFLRRHLLTL</sequence>
<dbReference type="Pfam" id="PF00994">
    <property type="entry name" value="MoCF_biosynth"/>
    <property type="match status" value="1"/>
</dbReference>